<feature type="compositionally biased region" description="Acidic residues" evidence="1">
    <location>
        <begin position="397"/>
        <end position="415"/>
    </location>
</feature>
<gene>
    <name evidence="3" type="ORF">EYF80_029324</name>
</gene>
<comment type="caution">
    <text evidence="3">The sequence shown here is derived from an EMBL/GenBank/DDBJ whole genome shotgun (WGS) entry which is preliminary data.</text>
</comment>
<proteinExistence type="predicted"/>
<keyword evidence="2" id="KW-1133">Transmembrane helix</keyword>
<keyword evidence="4" id="KW-1185">Reference proteome</keyword>
<dbReference type="Gene3D" id="2.60.40.10">
    <property type="entry name" value="Immunoglobulins"/>
    <property type="match status" value="1"/>
</dbReference>
<accession>A0A4Z2H5Z7</accession>
<sequence>MSVSFPHPLVFYGEKLTEEPYSFTVSTDGEDFNGSCTGQEEDCRRNVSFPLGAKKCVTLRGDGAFRDTGRICLSGEPPLDVTLSCRHLNVSVSWQHGGPRPGAGFRVHVGGTAGHQVSDTTALRFDLSRFVWASERRYLGFHFVTVTAKEGRSQSASVTKTFSYKQSKAVEVRCVLDFPAVDLNDSESGATLSFRNPLAIHEELRPASGVEFTASSEEGGAKDGVCSAADAVCRLDLAFPEGAKKCVKTLTGSLLGPGGGGEVAFNETGPVCASSATEASMVTLGVMLLLFFIAVFTVIIAVWKVKACTMKTLPKPLISPMETQEGLRYATVSCREDISPLTVTDHIAWREEEEEEDEEALQCGGGDHLPCNQYAAGGLSEGSGDDSGDDSGKTETVEMEEQEQEEEEEQEEEQEAALHGGGGADFLPIELLYAEGELSDRELSEVSCDDSVSPYDCRHDL</sequence>
<feature type="region of interest" description="Disordered" evidence="1">
    <location>
        <begin position="374"/>
        <end position="424"/>
    </location>
</feature>
<evidence type="ECO:0000313" key="4">
    <source>
        <dbReference type="Proteomes" id="UP000314294"/>
    </source>
</evidence>
<dbReference type="EMBL" id="SRLO01000333">
    <property type="protein sequence ID" value="TNN60473.1"/>
    <property type="molecule type" value="Genomic_DNA"/>
</dbReference>
<feature type="transmembrane region" description="Helical" evidence="2">
    <location>
        <begin position="281"/>
        <end position="303"/>
    </location>
</feature>
<evidence type="ECO:0000256" key="2">
    <source>
        <dbReference type="SAM" id="Phobius"/>
    </source>
</evidence>
<reference evidence="3 4" key="1">
    <citation type="submission" date="2019-03" db="EMBL/GenBank/DDBJ databases">
        <title>First draft genome of Liparis tanakae, snailfish: a comprehensive survey of snailfish specific genes.</title>
        <authorList>
            <person name="Kim W."/>
            <person name="Song I."/>
            <person name="Jeong J.-H."/>
            <person name="Kim D."/>
            <person name="Kim S."/>
            <person name="Ryu S."/>
            <person name="Song J.Y."/>
            <person name="Lee S.K."/>
        </authorList>
    </citation>
    <scope>NUCLEOTIDE SEQUENCE [LARGE SCALE GENOMIC DNA]</scope>
    <source>
        <tissue evidence="3">Muscle</tissue>
    </source>
</reference>
<protein>
    <submittedName>
        <fullName evidence="3">Uncharacterized protein</fullName>
    </submittedName>
</protein>
<name>A0A4Z2H5Z7_9TELE</name>
<dbReference type="AlphaFoldDB" id="A0A4Z2H5Z7"/>
<feature type="region of interest" description="Disordered" evidence="1">
    <location>
        <begin position="439"/>
        <end position="461"/>
    </location>
</feature>
<organism evidence="3 4">
    <name type="scientific">Liparis tanakae</name>
    <name type="common">Tanaka's snailfish</name>
    <dbReference type="NCBI Taxonomy" id="230148"/>
    <lineage>
        <taxon>Eukaryota</taxon>
        <taxon>Metazoa</taxon>
        <taxon>Chordata</taxon>
        <taxon>Craniata</taxon>
        <taxon>Vertebrata</taxon>
        <taxon>Euteleostomi</taxon>
        <taxon>Actinopterygii</taxon>
        <taxon>Neopterygii</taxon>
        <taxon>Teleostei</taxon>
        <taxon>Neoteleostei</taxon>
        <taxon>Acanthomorphata</taxon>
        <taxon>Eupercaria</taxon>
        <taxon>Perciformes</taxon>
        <taxon>Cottioidei</taxon>
        <taxon>Cottales</taxon>
        <taxon>Liparidae</taxon>
        <taxon>Liparis</taxon>
    </lineage>
</organism>
<keyword evidence="2" id="KW-0812">Transmembrane</keyword>
<dbReference type="OrthoDB" id="9946382at2759"/>
<evidence type="ECO:0000256" key="1">
    <source>
        <dbReference type="SAM" id="MobiDB-lite"/>
    </source>
</evidence>
<evidence type="ECO:0000313" key="3">
    <source>
        <dbReference type="EMBL" id="TNN60473.1"/>
    </source>
</evidence>
<keyword evidence="2" id="KW-0472">Membrane</keyword>
<dbReference type="InterPro" id="IPR013783">
    <property type="entry name" value="Ig-like_fold"/>
</dbReference>
<dbReference type="Proteomes" id="UP000314294">
    <property type="component" value="Unassembled WGS sequence"/>
</dbReference>